<dbReference type="OrthoDB" id="5509356at2"/>
<evidence type="ECO:0000313" key="4">
    <source>
        <dbReference type="Proteomes" id="UP000254956"/>
    </source>
</evidence>
<evidence type="ECO:0000313" key="3">
    <source>
        <dbReference type="EMBL" id="SUJ07669.1"/>
    </source>
</evidence>
<keyword evidence="5" id="KW-1185">Reference proteome</keyword>
<reference evidence="2 5" key="2">
    <citation type="submission" date="2019-07" db="EMBL/GenBank/DDBJ databases">
        <title>Whole genome shotgun sequence of Staphylococcus arlettae NBRC 109765.</title>
        <authorList>
            <person name="Hosoyama A."/>
            <person name="Uohara A."/>
            <person name="Ohji S."/>
            <person name="Ichikawa N."/>
        </authorList>
    </citation>
    <scope>NUCLEOTIDE SEQUENCE [LARGE SCALE GENOMIC DNA]</scope>
    <source>
        <strain evidence="2 5">NBRC 109765</strain>
    </source>
</reference>
<dbReference type="Proteomes" id="UP000254956">
    <property type="component" value="Unassembled WGS sequence"/>
</dbReference>
<dbReference type="InterPro" id="IPR038611">
    <property type="entry name" value="Arr_sf"/>
</dbReference>
<dbReference type="STRING" id="1212545.SARL_06179"/>
<name>A0A380BX13_9STAP</name>
<evidence type="ECO:0000313" key="5">
    <source>
        <dbReference type="Proteomes" id="UP000321598"/>
    </source>
</evidence>
<reference evidence="3 4" key="1">
    <citation type="submission" date="2018-06" db="EMBL/GenBank/DDBJ databases">
        <authorList>
            <consortium name="Pathogen Informatics"/>
            <person name="Doyle S."/>
        </authorList>
    </citation>
    <scope>NUCLEOTIDE SEQUENCE [LARGE SCALE GENOMIC DNA]</scope>
    <source>
        <strain evidence="3 4">NCTC12413</strain>
    </source>
</reference>
<keyword evidence="3" id="KW-0808">Transferase</keyword>
<dbReference type="InterPro" id="IPR021975">
    <property type="entry name" value="Rifampin_Arr"/>
</dbReference>
<dbReference type="AlphaFoldDB" id="A0A380BX13"/>
<dbReference type="Pfam" id="PF12120">
    <property type="entry name" value="Arr-ms"/>
    <property type="match status" value="1"/>
</dbReference>
<gene>
    <name evidence="3" type="ORF">NCTC12413_00169</name>
    <name evidence="2" type="ORF">SAR03_14700</name>
</gene>
<dbReference type="EMBL" id="UGZE01000001">
    <property type="protein sequence ID" value="SUJ07669.1"/>
    <property type="molecule type" value="Genomic_DNA"/>
</dbReference>
<sequence>MDEQLKAFENTLYFHGTKARLAVGDLLQPGFKSNFKDITLKHIYFTGTLEAAKWGAELATAKGEEDQERIYIVTPLGDFEDDPNVTDQKFPGNPTRSYRSTAPLKIVAELADWERHSDEEINKMLAGLEALRAAGKDVIID</sequence>
<proteinExistence type="predicted"/>
<dbReference type="RefSeq" id="WP_002509964.1">
    <property type="nucleotide sequence ID" value="NZ_BKAV01000015.1"/>
</dbReference>
<dbReference type="EMBL" id="BKAV01000015">
    <property type="protein sequence ID" value="GEQ00433.1"/>
    <property type="molecule type" value="Genomic_DNA"/>
</dbReference>
<dbReference type="Proteomes" id="UP000321598">
    <property type="component" value="Unassembled WGS sequence"/>
</dbReference>
<organism evidence="3 4">
    <name type="scientific">Staphylococcus arlettae</name>
    <dbReference type="NCBI Taxonomy" id="29378"/>
    <lineage>
        <taxon>Bacteria</taxon>
        <taxon>Bacillati</taxon>
        <taxon>Bacillota</taxon>
        <taxon>Bacilli</taxon>
        <taxon>Bacillales</taxon>
        <taxon>Staphylococcaceae</taxon>
        <taxon>Staphylococcus</taxon>
    </lineage>
</organism>
<dbReference type="Gene3D" id="3.20.170.40">
    <property type="entry name" value="Rifampin ADP-ribosyltransferase domain"/>
    <property type="match status" value="1"/>
</dbReference>
<dbReference type="NCBIfam" id="NF033144">
    <property type="entry name" value="rifampin_ARR"/>
    <property type="match status" value="1"/>
</dbReference>
<accession>A0A380BX13</accession>
<feature type="domain" description="Rifampin ADP-ribosyltransferase" evidence="1">
    <location>
        <begin position="13"/>
        <end position="113"/>
    </location>
</feature>
<evidence type="ECO:0000313" key="2">
    <source>
        <dbReference type="EMBL" id="GEQ00433.1"/>
    </source>
</evidence>
<protein>
    <submittedName>
        <fullName evidence="3">Rifampin ADP-ribosyl transferase</fullName>
    </submittedName>
</protein>
<dbReference type="GO" id="GO:0016740">
    <property type="term" value="F:transferase activity"/>
    <property type="evidence" value="ECO:0007669"/>
    <property type="project" value="UniProtKB-KW"/>
</dbReference>
<evidence type="ECO:0000259" key="1">
    <source>
        <dbReference type="Pfam" id="PF12120"/>
    </source>
</evidence>